<keyword evidence="4" id="KW-1185">Reference proteome</keyword>
<dbReference type="OrthoDB" id="551053at2759"/>
<dbReference type="GO" id="GO:0060271">
    <property type="term" value="P:cilium assembly"/>
    <property type="evidence" value="ECO:0007669"/>
    <property type="project" value="TreeGrafter"/>
</dbReference>
<dbReference type="GO" id="GO:0005814">
    <property type="term" value="C:centriole"/>
    <property type="evidence" value="ECO:0007669"/>
    <property type="project" value="TreeGrafter"/>
</dbReference>
<organism evidence="3 4">
    <name type="scientific">Catenaria anguillulae PL171</name>
    <dbReference type="NCBI Taxonomy" id="765915"/>
    <lineage>
        <taxon>Eukaryota</taxon>
        <taxon>Fungi</taxon>
        <taxon>Fungi incertae sedis</taxon>
        <taxon>Blastocladiomycota</taxon>
        <taxon>Blastocladiomycetes</taxon>
        <taxon>Blastocladiales</taxon>
        <taxon>Catenariaceae</taxon>
        <taxon>Catenaria</taxon>
    </lineage>
</organism>
<feature type="region of interest" description="Disordered" evidence="2">
    <location>
        <begin position="505"/>
        <end position="531"/>
    </location>
</feature>
<dbReference type="InterPro" id="IPR038911">
    <property type="entry name" value="SCLT1"/>
</dbReference>
<dbReference type="Gene3D" id="1.10.287.1490">
    <property type="match status" value="1"/>
</dbReference>
<keyword evidence="1" id="KW-0175">Coiled coil</keyword>
<name>A0A1Y2H9I5_9FUNG</name>
<gene>
    <name evidence="3" type="ORF">BCR44DRAFT_1502996</name>
</gene>
<feature type="coiled-coil region" evidence="1">
    <location>
        <begin position="630"/>
        <end position="703"/>
    </location>
</feature>
<feature type="coiled-coil region" evidence="1">
    <location>
        <begin position="225"/>
        <end position="259"/>
    </location>
</feature>
<comment type="caution">
    <text evidence="3">The sequence shown here is derived from an EMBL/GenBank/DDBJ whole genome shotgun (WGS) entry which is preliminary data.</text>
</comment>
<evidence type="ECO:0000256" key="1">
    <source>
        <dbReference type="SAM" id="Coils"/>
    </source>
</evidence>
<proteinExistence type="predicted"/>
<sequence>MATAAKQHTPAPVPAVPEPATAPPPPPPPPVIQGIDPQVHKAALADSHFLRTLVDRLNAELAQAKHLDDNADYTAAQPPGSLAQVFLSGKAPWLSDAKRLAPLLTCLDQHVKEVTDKLAEYERQVPQLVQRCESLAAENERLATQLDTMHVLRDKEKHSLPSSAPPASSAFSSDQITTLIAQNQSLKAANASLHSHLTHRDKDLAAVQSQLRTAHAQSRTLRQSKHDLESQVAAAAADVAQLESELAAADRRAVLAEHECARLHARATDLEAKVAQVSARFQASLADAEVGAARVNELVGVVQGLEAELATERAAVASMRRDLDLVASGQASVEQRAASLEAQVAQYAEREARLVAQQAQVDRELVEARRARDNARASEEQAKREVADMKKLIEDVVPNSVSRADMDKVVKDHGEVVARMTSELKDLTAANAKLSSDLERAVRDRRMADEELRRAHKLVPEECNRVSGVVDDLTAKLRAVERERGEAVHQLQLLQRKLERIDSRHEQEQQTLASELSHLQKRASRMEREVEETKEANLKLLSQLHDASALESDLRSQLDHARRQLESTTQQWTRKHASTIQDLEAQLADVRQAYTSTCKELSQVHAQATAKREQFKASSASLTQDYDTVVQVLRNKLGKAEAARDEALRQVKAAKARAEREVEKERDARRDVATKLQEAKRRIEDLSAKLAEAVRAAAGLAREKRMVTRRTEEAVRAVMIKGAAPGMERTTTSEKTMHVEEDVLVGKRKEGKQSNPTVDLASRDSLAIDLELQLQRIKAKADARDARQAVS</sequence>
<reference evidence="3 4" key="1">
    <citation type="submission" date="2016-07" db="EMBL/GenBank/DDBJ databases">
        <title>Pervasive Adenine N6-methylation of Active Genes in Fungi.</title>
        <authorList>
            <consortium name="DOE Joint Genome Institute"/>
            <person name="Mondo S.J."/>
            <person name="Dannebaum R.O."/>
            <person name="Kuo R.C."/>
            <person name="Labutti K."/>
            <person name="Haridas S."/>
            <person name="Kuo A."/>
            <person name="Salamov A."/>
            <person name="Ahrendt S.R."/>
            <person name="Lipzen A."/>
            <person name="Sullivan W."/>
            <person name="Andreopoulos W.B."/>
            <person name="Clum A."/>
            <person name="Lindquist E."/>
            <person name="Daum C."/>
            <person name="Ramamoorthy G.K."/>
            <person name="Gryganskyi A."/>
            <person name="Culley D."/>
            <person name="Magnuson J.K."/>
            <person name="James T.Y."/>
            <person name="O'Malley M.A."/>
            <person name="Stajich J.E."/>
            <person name="Spatafora J.W."/>
            <person name="Visel A."/>
            <person name="Grigoriev I.V."/>
        </authorList>
    </citation>
    <scope>NUCLEOTIDE SEQUENCE [LARGE SCALE GENOMIC DNA]</scope>
    <source>
        <strain evidence="3 4">PL171</strain>
    </source>
</reference>
<dbReference type="AlphaFoldDB" id="A0A1Y2H9I5"/>
<dbReference type="PANTHER" id="PTHR35970:SF1">
    <property type="entry name" value="SODIUM CHANNEL AND CLATHRIN LINKER 1"/>
    <property type="match status" value="1"/>
</dbReference>
<evidence type="ECO:0000313" key="4">
    <source>
        <dbReference type="Proteomes" id="UP000193411"/>
    </source>
</evidence>
<dbReference type="EMBL" id="MCFL01000064">
    <property type="protein sequence ID" value="ORZ31236.1"/>
    <property type="molecule type" value="Genomic_DNA"/>
</dbReference>
<evidence type="ECO:0000256" key="2">
    <source>
        <dbReference type="SAM" id="MobiDB-lite"/>
    </source>
</evidence>
<dbReference type="PANTHER" id="PTHR35970">
    <property type="entry name" value="SODIUM CHANNEL AND CLATHRIN LINKER 1"/>
    <property type="match status" value="1"/>
</dbReference>
<evidence type="ECO:0000313" key="3">
    <source>
        <dbReference type="EMBL" id="ORZ31236.1"/>
    </source>
</evidence>
<feature type="compositionally biased region" description="Pro residues" evidence="2">
    <location>
        <begin position="11"/>
        <end position="31"/>
    </location>
</feature>
<protein>
    <submittedName>
        <fullName evidence="3">Uncharacterized protein</fullName>
    </submittedName>
</protein>
<accession>A0A1Y2H9I5</accession>
<feature type="coiled-coil region" evidence="1">
    <location>
        <begin position="104"/>
        <end position="138"/>
    </location>
</feature>
<dbReference type="Proteomes" id="UP000193411">
    <property type="component" value="Unassembled WGS sequence"/>
</dbReference>
<feature type="region of interest" description="Disordered" evidence="2">
    <location>
        <begin position="1"/>
        <end position="35"/>
    </location>
</feature>
<dbReference type="STRING" id="765915.A0A1Y2H9I5"/>